<accession>A0A0D9X8V0</accession>
<dbReference type="Gramene" id="LPERR08G14840.4">
    <property type="protein sequence ID" value="LPERR08G14840.4"/>
    <property type="gene ID" value="LPERR08G14840"/>
</dbReference>
<evidence type="ECO:0000313" key="1">
    <source>
        <dbReference type="EnsemblPlants" id="LPERR08G14840.4"/>
    </source>
</evidence>
<proteinExistence type="predicted"/>
<evidence type="ECO:0000313" key="2">
    <source>
        <dbReference type="Proteomes" id="UP000032180"/>
    </source>
</evidence>
<organism evidence="1 2">
    <name type="scientific">Leersia perrieri</name>
    <dbReference type="NCBI Taxonomy" id="77586"/>
    <lineage>
        <taxon>Eukaryota</taxon>
        <taxon>Viridiplantae</taxon>
        <taxon>Streptophyta</taxon>
        <taxon>Embryophyta</taxon>
        <taxon>Tracheophyta</taxon>
        <taxon>Spermatophyta</taxon>
        <taxon>Magnoliopsida</taxon>
        <taxon>Liliopsida</taxon>
        <taxon>Poales</taxon>
        <taxon>Poaceae</taxon>
        <taxon>BOP clade</taxon>
        <taxon>Oryzoideae</taxon>
        <taxon>Oryzeae</taxon>
        <taxon>Oryzinae</taxon>
        <taxon>Leersia</taxon>
    </lineage>
</organism>
<reference evidence="1" key="3">
    <citation type="submission" date="2015-04" db="UniProtKB">
        <authorList>
            <consortium name="EnsemblPlants"/>
        </authorList>
    </citation>
    <scope>IDENTIFICATION</scope>
</reference>
<dbReference type="EnsemblPlants" id="LPERR08G14840.4">
    <property type="protein sequence ID" value="LPERR08G14840.4"/>
    <property type="gene ID" value="LPERR08G14840"/>
</dbReference>
<dbReference type="AlphaFoldDB" id="A0A0D9X8V0"/>
<sequence>MGLFFWPDPGNLGLDYEPIPTSPQLRRAESSPDSNLFFFPFSFFSSPSPSSPPAVLHPPLPPPQEIGETLSSAADLHPASRGAGVLLLLPHRPRA</sequence>
<protein>
    <submittedName>
        <fullName evidence="1">Uncharacterized protein</fullName>
    </submittedName>
</protein>
<dbReference type="HOGENOM" id="CLU_2375894_0_0_1"/>
<reference evidence="2" key="2">
    <citation type="submission" date="2013-12" db="EMBL/GenBank/DDBJ databases">
        <authorList>
            <person name="Yu Y."/>
            <person name="Lee S."/>
            <person name="de Baynast K."/>
            <person name="Wissotski M."/>
            <person name="Liu L."/>
            <person name="Talag J."/>
            <person name="Goicoechea J."/>
            <person name="Angelova A."/>
            <person name="Jetty R."/>
            <person name="Kudrna D."/>
            <person name="Golser W."/>
            <person name="Rivera L."/>
            <person name="Zhang J."/>
            <person name="Wing R."/>
        </authorList>
    </citation>
    <scope>NUCLEOTIDE SEQUENCE</scope>
</reference>
<name>A0A0D9X8V0_9ORYZ</name>
<dbReference type="Proteomes" id="UP000032180">
    <property type="component" value="Chromosome 8"/>
</dbReference>
<reference evidence="1 2" key="1">
    <citation type="submission" date="2012-08" db="EMBL/GenBank/DDBJ databases">
        <title>Oryza genome evolution.</title>
        <authorList>
            <person name="Wing R.A."/>
        </authorList>
    </citation>
    <scope>NUCLEOTIDE SEQUENCE</scope>
</reference>
<keyword evidence="2" id="KW-1185">Reference proteome</keyword>